<evidence type="ECO:0000313" key="1">
    <source>
        <dbReference type="EMBL" id="NHN84501.1"/>
    </source>
</evidence>
<dbReference type="Proteomes" id="UP000635278">
    <property type="component" value="Unassembled WGS sequence"/>
</dbReference>
<proteinExistence type="predicted"/>
<reference evidence="1 2" key="1">
    <citation type="journal article" date="2020" name="Int. J. Syst. Evol. Microbiol.">
        <title>Novel acetic acid bacteria from cider fermentations: Acetobacter conturbans sp. nov. and Acetobacter fallax sp. nov.</title>
        <authorList>
            <person name="Sombolestani A.S."/>
            <person name="Cleenwerck I."/>
            <person name="Cnockaert M."/>
            <person name="Borremans W."/>
            <person name="Wieme A.D."/>
            <person name="De Vuyst L."/>
            <person name="Vandamme P."/>
        </authorList>
    </citation>
    <scope>NUCLEOTIDE SEQUENCE [LARGE SCALE GENOMIC DNA]</scope>
    <source>
        <strain evidence="1 2">LMG 30640</strain>
    </source>
</reference>
<protein>
    <recommendedName>
        <fullName evidence="3">Glycosyltransferase 2-like domain-containing protein</fullName>
    </recommendedName>
</protein>
<gene>
    <name evidence="1" type="ORF">GOB93_07565</name>
</gene>
<keyword evidence="2" id="KW-1185">Reference proteome</keyword>
<comment type="caution">
    <text evidence="1">The sequence shown here is derived from an EMBL/GenBank/DDBJ whole genome shotgun (WGS) entry which is preliminary data.</text>
</comment>
<sequence>MKTAVCLVVKNEDTEIVYWIAWYKALGFDSFIIYDDFSDDATDISRTAAAAKMIPCRL</sequence>
<accession>A0ABX0JPS2</accession>
<evidence type="ECO:0008006" key="3">
    <source>
        <dbReference type="Google" id="ProtNLM"/>
    </source>
</evidence>
<dbReference type="EMBL" id="WOTB01000007">
    <property type="protein sequence ID" value="NHN84501.1"/>
    <property type="molecule type" value="Genomic_DNA"/>
</dbReference>
<dbReference type="RefSeq" id="WP_173582890.1">
    <property type="nucleotide sequence ID" value="NZ_WOTB01000007.1"/>
</dbReference>
<organism evidence="1 2">
    <name type="scientific">Acetobacter musti</name>
    <dbReference type="NCBI Taxonomy" id="864732"/>
    <lineage>
        <taxon>Bacteria</taxon>
        <taxon>Pseudomonadati</taxon>
        <taxon>Pseudomonadota</taxon>
        <taxon>Alphaproteobacteria</taxon>
        <taxon>Acetobacterales</taxon>
        <taxon>Acetobacteraceae</taxon>
        <taxon>Acetobacter</taxon>
    </lineage>
</organism>
<dbReference type="Pfam" id="PF13704">
    <property type="entry name" value="Glyco_tranf_2_4"/>
    <property type="match status" value="1"/>
</dbReference>
<name>A0ABX0JPS2_9PROT</name>
<evidence type="ECO:0000313" key="2">
    <source>
        <dbReference type="Proteomes" id="UP000635278"/>
    </source>
</evidence>